<accession>A0A387BK07</accession>
<keyword evidence="4" id="KW-1185">Reference proteome</keyword>
<sequence>MRHALRAVAGLGLALMLAIGVPLAAQAATYPPATTGTFSVTAHAGSNRITVNGLGPHAAATAIISGSGPAPTLGAFDAAVRSATVNLAVGQTDADGSVAFTLVFPDDAVGVYNASVSTPDGHSVSGVITVPSKSGSALAWTGTNIAMWVVWLAGILVALGIAALVIAAVRRRSRN</sequence>
<feature type="signal peptide" evidence="2">
    <location>
        <begin position="1"/>
        <end position="27"/>
    </location>
</feature>
<keyword evidence="2" id="KW-0732">Signal</keyword>
<name>A0A387BK07_9MICO</name>
<evidence type="ECO:0000313" key="3">
    <source>
        <dbReference type="EMBL" id="AYG04183.1"/>
    </source>
</evidence>
<dbReference type="EMBL" id="CP032624">
    <property type="protein sequence ID" value="AYG04183.1"/>
    <property type="molecule type" value="Genomic_DNA"/>
</dbReference>
<keyword evidence="1" id="KW-1133">Transmembrane helix</keyword>
<feature type="transmembrane region" description="Helical" evidence="1">
    <location>
        <begin position="145"/>
        <end position="169"/>
    </location>
</feature>
<keyword evidence="1" id="KW-0472">Membrane</keyword>
<keyword evidence="1" id="KW-0812">Transmembrane</keyword>
<evidence type="ECO:0000313" key="4">
    <source>
        <dbReference type="Proteomes" id="UP000275069"/>
    </source>
</evidence>
<dbReference type="Proteomes" id="UP000275069">
    <property type="component" value="Chromosome"/>
</dbReference>
<evidence type="ECO:0000256" key="2">
    <source>
        <dbReference type="SAM" id="SignalP"/>
    </source>
</evidence>
<evidence type="ECO:0008006" key="5">
    <source>
        <dbReference type="Google" id="ProtNLM"/>
    </source>
</evidence>
<reference evidence="3 4" key="1">
    <citation type="submission" date="2018-09" db="EMBL/GenBank/DDBJ databases">
        <title>Genome sequencing of strain 2DFW10M-5.</title>
        <authorList>
            <person name="Heo J."/>
            <person name="Kim S.-J."/>
            <person name="Kwon S.-W."/>
        </authorList>
    </citation>
    <scope>NUCLEOTIDE SEQUENCE [LARGE SCALE GENOMIC DNA]</scope>
    <source>
        <strain evidence="3 4">2DFW10M-5</strain>
    </source>
</reference>
<feature type="chain" id="PRO_5017232599" description="Sortase" evidence="2">
    <location>
        <begin position="28"/>
        <end position="175"/>
    </location>
</feature>
<dbReference type="KEGG" id="gry:D7I44_12005"/>
<protein>
    <recommendedName>
        <fullName evidence="5">Sortase</fullName>
    </recommendedName>
</protein>
<dbReference type="OrthoDB" id="9953664at2"/>
<organism evidence="3 4">
    <name type="scientific">Gryllotalpicola protaetiae</name>
    <dbReference type="NCBI Taxonomy" id="2419771"/>
    <lineage>
        <taxon>Bacteria</taxon>
        <taxon>Bacillati</taxon>
        <taxon>Actinomycetota</taxon>
        <taxon>Actinomycetes</taxon>
        <taxon>Micrococcales</taxon>
        <taxon>Microbacteriaceae</taxon>
        <taxon>Gryllotalpicola</taxon>
    </lineage>
</organism>
<gene>
    <name evidence="3" type="ORF">D7I44_12005</name>
</gene>
<evidence type="ECO:0000256" key="1">
    <source>
        <dbReference type="SAM" id="Phobius"/>
    </source>
</evidence>
<dbReference type="AlphaFoldDB" id="A0A387BK07"/>
<proteinExistence type="predicted"/>